<sequence>MARPCETIIYHQINESLVKRFKRKAKNHKKEYIDKWKASESSDVNIDKDISFDEEHFNTNSLNDEGVNHKEIQTSDIKKSDVLNSRRSSYFDSSKTIEQEKEPVAEEEVLKNDQSETVKGGTKMFALYEIGDPDLYYNARIQLFEKLSTAEGKTVWNDLTMDEIARVSSIHPEWSDRDINVRYKPINWLPREKFTLPHKRLSLVVPLRMDSDNPIFDKHGDFVIVPNSDIITVSDAKLLNKRDKPNNLTETSKQESTVKLKRQVVVRVSRALMAGSAARLKIIARGTEHFLKLPHTKRYHAQIDIEGRADNNELVFVGVVTRECHPELSNQDLGKNENTIEGPILLAPRHSGTFRLNIPIENAIESAHCVGEDPKLLCRELPEAQTAAAGLSVKDRSRRARSVCYPDIITINLFVTFVGVLLALLLLGLVKAVLGLILPCVASNGLYRLFQKPRKIDHYYESCLRAREVIYDADGWPIHPDSKQRNVRLVSLPMEFILNLMFFIILPCIMIWELLSKLTSRFREKHDSMNDRGQRDDIKKCFSTQDVQSGRHRLRRRRDMLQRWMTPHAEQLSTDIWKDELTPRSTPSDSPLLIGKNCCSTNKEPTISSDSDQEDTEYVLMQMQKSRESLAVREQTKILG</sequence>
<reference evidence="2" key="1">
    <citation type="submission" date="2021-09" db="EMBL/GenBank/DDBJ databases">
        <authorList>
            <person name="Martin H S."/>
        </authorList>
    </citation>
    <scope>NUCLEOTIDE SEQUENCE</scope>
</reference>
<dbReference type="Proteomes" id="UP000789524">
    <property type="component" value="Unassembled WGS sequence"/>
</dbReference>
<evidence type="ECO:0000313" key="2">
    <source>
        <dbReference type="EMBL" id="CAG9575945.1"/>
    </source>
</evidence>
<name>A0A8J2VUS3_9NEOP</name>
<keyword evidence="1" id="KW-1133">Transmembrane helix</keyword>
<gene>
    <name evidence="2" type="ORF">DCHRY22_LOCUS11737</name>
</gene>
<evidence type="ECO:0000256" key="1">
    <source>
        <dbReference type="SAM" id="Phobius"/>
    </source>
</evidence>
<organism evidence="2 3">
    <name type="scientific">Danaus chrysippus</name>
    <name type="common">African queen</name>
    <dbReference type="NCBI Taxonomy" id="151541"/>
    <lineage>
        <taxon>Eukaryota</taxon>
        <taxon>Metazoa</taxon>
        <taxon>Ecdysozoa</taxon>
        <taxon>Arthropoda</taxon>
        <taxon>Hexapoda</taxon>
        <taxon>Insecta</taxon>
        <taxon>Pterygota</taxon>
        <taxon>Neoptera</taxon>
        <taxon>Endopterygota</taxon>
        <taxon>Lepidoptera</taxon>
        <taxon>Glossata</taxon>
        <taxon>Ditrysia</taxon>
        <taxon>Papilionoidea</taxon>
        <taxon>Nymphalidae</taxon>
        <taxon>Danainae</taxon>
        <taxon>Danaini</taxon>
        <taxon>Danaina</taxon>
        <taxon>Danaus</taxon>
        <taxon>Anosia</taxon>
    </lineage>
</organism>
<dbReference type="AlphaFoldDB" id="A0A8J2VUS3"/>
<keyword evidence="1" id="KW-0812">Transmembrane</keyword>
<dbReference type="EMBL" id="CAKASE010000074">
    <property type="protein sequence ID" value="CAG9575945.1"/>
    <property type="molecule type" value="Genomic_DNA"/>
</dbReference>
<keyword evidence="3" id="KW-1185">Reference proteome</keyword>
<keyword evidence="1" id="KW-0472">Membrane</keyword>
<evidence type="ECO:0000313" key="3">
    <source>
        <dbReference type="Proteomes" id="UP000789524"/>
    </source>
</evidence>
<accession>A0A8J2VUS3</accession>
<dbReference type="OrthoDB" id="44061at2759"/>
<feature type="transmembrane region" description="Helical" evidence="1">
    <location>
        <begin position="408"/>
        <end position="427"/>
    </location>
</feature>
<protein>
    <submittedName>
        <fullName evidence="2">(African queen) hypothetical protein</fullName>
    </submittedName>
</protein>
<feature type="transmembrane region" description="Helical" evidence="1">
    <location>
        <begin position="496"/>
        <end position="515"/>
    </location>
</feature>
<comment type="caution">
    <text evidence="2">The sequence shown here is derived from an EMBL/GenBank/DDBJ whole genome shotgun (WGS) entry which is preliminary data.</text>
</comment>
<proteinExistence type="predicted"/>